<protein>
    <recommendedName>
        <fullName evidence="3">Lipoprotein</fullName>
    </recommendedName>
</protein>
<gene>
    <name evidence="1" type="ORF">QOZ93_001029</name>
</gene>
<comment type="caution">
    <text evidence="1">The sequence shown here is derived from an EMBL/GenBank/DDBJ whole genome shotgun (WGS) entry which is preliminary data.</text>
</comment>
<accession>A0ABU0JT03</accession>
<keyword evidence="2" id="KW-1185">Reference proteome</keyword>
<name>A0ABU0JT03_HATLI</name>
<sequence length="521" mass="60999">MRKKYNLRNKVLIFLLISIFLTLLSGCSTNIELSEKEKILAPSNEKIPITGIWKIESYKNWNSKITEKELKRILKNKIEFNEDVVRVGKEVCNNPQFKIKTVDADQYLIYAYKRTRQELQIKNKNLNIISVTSNEKHFYDFMEIDSDNMILYAYDTFLYLKKVSENEIKNSNRKETNGNTEQFSKIHKDEKELLRSTLVLGLRSENKIKVPLDNDTKKEIVSQKYRTFTIYSRNKKIENVIETDKILIPRNIGFWGLNNNLYTENGKIIEELNAYNVDQKLEELNAHNVNQKFKESNIKYDQNKSYFDQLANNENLLCRVNFISDNYVGIEYDTKKNINAIKYDKFAVLPLDNFNYGKLGIWHVMSGGEEGNLQNLEKDLDKQGYKFDDTNFTLKRKNGYWAMIGRAVEKEDENRYKDYMINTIPSRGIVNYDTLNISWNDIKAKIPEARDAYTSPNKDLLVILTNKEILIYTVTSGKIAQRQSVTIPLKEGETAVMAEWATGEYALRWKKISEYNGQNKK</sequence>
<dbReference type="RefSeq" id="WP_307355383.1">
    <property type="nucleotide sequence ID" value="NZ_BAAACJ010000032.1"/>
</dbReference>
<dbReference type="PROSITE" id="PS51257">
    <property type="entry name" value="PROKAR_LIPOPROTEIN"/>
    <property type="match status" value="1"/>
</dbReference>
<evidence type="ECO:0000313" key="2">
    <source>
        <dbReference type="Proteomes" id="UP001224418"/>
    </source>
</evidence>
<reference evidence="1 2" key="1">
    <citation type="submission" date="2023-07" db="EMBL/GenBank/DDBJ databases">
        <title>Genomic Encyclopedia of Type Strains, Phase IV (KMG-IV): sequencing the most valuable type-strain genomes for metagenomic binning, comparative biology and taxonomic classification.</title>
        <authorList>
            <person name="Goeker M."/>
        </authorList>
    </citation>
    <scope>NUCLEOTIDE SEQUENCE [LARGE SCALE GENOMIC DNA]</scope>
    <source>
        <strain evidence="1 2">DSM 1400</strain>
    </source>
</reference>
<dbReference type="Proteomes" id="UP001224418">
    <property type="component" value="Unassembled WGS sequence"/>
</dbReference>
<proteinExistence type="predicted"/>
<dbReference type="EMBL" id="JAUSWN010000007">
    <property type="protein sequence ID" value="MDQ0479288.1"/>
    <property type="molecule type" value="Genomic_DNA"/>
</dbReference>
<evidence type="ECO:0000313" key="1">
    <source>
        <dbReference type="EMBL" id="MDQ0479288.1"/>
    </source>
</evidence>
<organism evidence="1 2">
    <name type="scientific">Hathewaya limosa</name>
    <name type="common">Clostridium limosum</name>
    <dbReference type="NCBI Taxonomy" id="1536"/>
    <lineage>
        <taxon>Bacteria</taxon>
        <taxon>Bacillati</taxon>
        <taxon>Bacillota</taxon>
        <taxon>Clostridia</taxon>
        <taxon>Eubacteriales</taxon>
        <taxon>Clostridiaceae</taxon>
        <taxon>Hathewaya</taxon>
    </lineage>
</organism>
<evidence type="ECO:0008006" key="3">
    <source>
        <dbReference type="Google" id="ProtNLM"/>
    </source>
</evidence>